<accession>A0A0N4UUL7</accession>
<reference evidence="7" key="1">
    <citation type="submission" date="2017-02" db="UniProtKB">
        <authorList>
            <consortium name="WormBaseParasite"/>
        </authorList>
    </citation>
    <scope>IDENTIFICATION</scope>
</reference>
<proteinExistence type="predicted"/>
<keyword evidence="2" id="KW-0862">Zinc</keyword>
<keyword evidence="1 3" id="KW-0863">Zinc-finger</keyword>
<evidence type="ECO:0000313" key="6">
    <source>
        <dbReference type="Proteomes" id="UP000274131"/>
    </source>
</evidence>
<evidence type="ECO:0000313" key="5">
    <source>
        <dbReference type="EMBL" id="VDD85657.1"/>
    </source>
</evidence>
<dbReference type="EMBL" id="UXUI01007139">
    <property type="protein sequence ID" value="VDD85657.1"/>
    <property type="molecule type" value="Genomic_DNA"/>
</dbReference>
<protein>
    <submittedName>
        <fullName evidence="7">RING-type domain-containing protein</fullName>
    </submittedName>
</protein>
<dbReference type="InterPro" id="IPR001841">
    <property type="entry name" value="Znf_RING"/>
</dbReference>
<dbReference type="WBParaSite" id="EVEC_0000109201-mRNA-1">
    <property type="protein sequence ID" value="EVEC_0000109201-mRNA-1"/>
    <property type="gene ID" value="EVEC_0000109201"/>
</dbReference>
<dbReference type="SUPFAM" id="SSF57850">
    <property type="entry name" value="RING/U-box"/>
    <property type="match status" value="1"/>
</dbReference>
<dbReference type="InterPro" id="IPR013083">
    <property type="entry name" value="Znf_RING/FYVE/PHD"/>
</dbReference>
<feature type="domain" description="RING-type" evidence="4">
    <location>
        <begin position="205"/>
        <end position="263"/>
    </location>
</feature>
<reference evidence="5 6" key="2">
    <citation type="submission" date="2018-10" db="EMBL/GenBank/DDBJ databases">
        <authorList>
            <consortium name="Pathogen Informatics"/>
        </authorList>
    </citation>
    <scope>NUCLEOTIDE SEQUENCE [LARGE SCALE GENOMIC DNA]</scope>
</reference>
<keyword evidence="6" id="KW-1185">Reference proteome</keyword>
<dbReference type="GO" id="GO:0008270">
    <property type="term" value="F:zinc ion binding"/>
    <property type="evidence" value="ECO:0007669"/>
    <property type="project" value="UniProtKB-KW"/>
</dbReference>
<evidence type="ECO:0000313" key="7">
    <source>
        <dbReference type="WBParaSite" id="EVEC_0000109201-mRNA-1"/>
    </source>
</evidence>
<dbReference type="Proteomes" id="UP000274131">
    <property type="component" value="Unassembled WGS sequence"/>
</dbReference>
<organism evidence="7">
    <name type="scientific">Enterobius vermicularis</name>
    <name type="common">Human pinworm</name>
    <dbReference type="NCBI Taxonomy" id="51028"/>
    <lineage>
        <taxon>Eukaryota</taxon>
        <taxon>Metazoa</taxon>
        <taxon>Ecdysozoa</taxon>
        <taxon>Nematoda</taxon>
        <taxon>Chromadorea</taxon>
        <taxon>Rhabditida</taxon>
        <taxon>Spirurina</taxon>
        <taxon>Oxyuridomorpha</taxon>
        <taxon>Oxyuroidea</taxon>
        <taxon>Oxyuridae</taxon>
        <taxon>Enterobius</taxon>
    </lineage>
</organism>
<evidence type="ECO:0000256" key="3">
    <source>
        <dbReference type="PROSITE-ProRule" id="PRU00175"/>
    </source>
</evidence>
<dbReference type="Gene3D" id="3.30.40.10">
    <property type="entry name" value="Zinc/RING finger domain, C3HC4 (zinc finger)"/>
    <property type="match status" value="1"/>
</dbReference>
<evidence type="ECO:0000256" key="2">
    <source>
        <dbReference type="ARBA" id="ARBA00022833"/>
    </source>
</evidence>
<evidence type="ECO:0000259" key="4">
    <source>
        <dbReference type="PROSITE" id="PS50089"/>
    </source>
</evidence>
<name>A0A0N4UUL7_ENTVE</name>
<gene>
    <name evidence="5" type="ORF">EVEC_LOCUS800</name>
</gene>
<sequence length="409" mass="46299">MCTEVAFFRSHDYAVADKSILDFLADADRSSLNIWIVFLGDCTKCPGIYFSLVSGRKIVQDGIHVESVLAECRNPKSSSLTGIGINKFDYLRLYMNFFPEDMKVHIRVKEGVAREVLHINAHNPLKEPLFLTLQSKEFFSSDSKTCQFALLFRKDFIKFLNALKEGRSIGVRNDAEWGKSSDFYLHPVCLFCVMAVFFQWQPPLCFSCVENRVQVVTQDCNHAMFCVKCYETYLARERERLGLLRSKNKIDKDSAFVRCPLCRDKIRSVGRIWFVTTRCLLCGCKTLDAVAGGVAGCGCVFGCYGEAQKLIRTQKPKCPYCETPLVDFDVAFCSSMVLFLTVFSISPTLELLRNSRFWKFGEIMSYSVRLELPGKVEDDADAGSTEDQQEFKGGLGCCRPRYSDSGSCI</sequence>
<dbReference type="AlphaFoldDB" id="A0A0N4UUL7"/>
<dbReference type="PROSITE" id="PS50089">
    <property type="entry name" value="ZF_RING_2"/>
    <property type="match status" value="1"/>
</dbReference>
<keyword evidence="1 3" id="KW-0479">Metal-binding</keyword>
<evidence type="ECO:0000256" key="1">
    <source>
        <dbReference type="ARBA" id="ARBA00022771"/>
    </source>
</evidence>